<sequence length="157" mass="17628">MAMDLARQLFETGRSHALASDLLYRSAILDGQDRQLPDPEHFAFNGTYSLSTHYLLGLGLELMLKAAIVGWGGAQDEKPLRDIGHDLIKALDLAEAAGFKSEAPNLRDILVVLNEPFKLHWFRYGRPDQFALPGNFTHIVAALEVLDDELQERLWTD</sequence>
<accession>A0A6I4M412</accession>
<dbReference type="Proteomes" id="UP000471147">
    <property type="component" value="Unassembled WGS sequence"/>
</dbReference>
<organism evidence="1 2">
    <name type="scientific">Sphingorhabdus profundilacus</name>
    <dbReference type="NCBI Taxonomy" id="2509718"/>
    <lineage>
        <taxon>Bacteria</taxon>
        <taxon>Pseudomonadati</taxon>
        <taxon>Pseudomonadota</taxon>
        <taxon>Alphaproteobacteria</taxon>
        <taxon>Sphingomonadales</taxon>
        <taxon>Sphingomonadaceae</taxon>
        <taxon>Sphingorhabdus</taxon>
    </lineage>
</organism>
<keyword evidence="2" id="KW-1185">Reference proteome</keyword>
<evidence type="ECO:0008006" key="3">
    <source>
        <dbReference type="Google" id="ProtNLM"/>
    </source>
</evidence>
<name>A0A6I4M412_9SPHN</name>
<dbReference type="EMBL" id="SDWJ01000001">
    <property type="protein sequence ID" value="MVZ97065.1"/>
    <property type="molecule type" value="Genomic_DNA"/>
</dbReference>
<gene>
    <name evidence="1" type="ORF">EUU23_05020</name>
</gene>
<dbReference type="AlphaFoldDB" id="A0A6I4M412"/>
<evidence type="ECO:0000313" key="2">
    <source>
        <dbReference type="Proteomes" id="UP000471147"/>
    </source>
</evidence>
<reference evidence="1 2" key="1">
    <citation type="submission" date="2019-01" db="EMBL/GenBank/DDBJ databases">
        <title>Sphingorhabdus lacus sp.nov., isolated from an oligotrophic freshwater lake.</title>
        <authorList>
            <person name="Park M."/>
        </authorList>
    </citation>
    <scope>NUCLEOTIDE SEQUENCE [LARGE SCALE GENOMIC DNA]</scope>
    <source>
        <strain evidence="1 2">IMCC26285</strain>
    </source>
</reference>
<protein>
    <recommendedName>
        <fullName evidence="3">HEPN domain-containing protein</fullName>
    </recommendedName>
</protein>
<comment type="caution">
    <text evidence="1">The sequence shown here is derived from an EMBL/GenBank/DDBJ whole genome shotgun (WGS) entry which is preliminary data.</text>
</comment>
<evidence type="ECO:0000313" key="1">
    <source>
        <dbReference type="EMBL" id="MVZ97065.1"/>
    </source>
</evidence>
<dbReference type="RefSeq" id="WP_160352980.1">
    <property type="nucleotide sequence ID" value="NZ_SDWJ01000001.1"/>
</dbReference>
<dbReference type="OrthoDB" id="7595996at2"/>
<proteinExistence type="predicted"/>